<feature type="domain" description="Glycosyl transferase family 28 C-terminal" evidence="12">
    <location>
        <begin position="203"/>
        <end position="365"/>
    </location>
</feature>
<dbReference type="InterPro" id="IPR006009">
    <property type="entry name" value="GlcNAc_MurG"/>
</dbReference>
<dbReference type="CDD" id="cd03785">
    <property type="entry name" value="GT28_MurG"/>
    <property type="match status" value="1"/>
</dbReference>
<keyword evidence="2 10" id="KW-0132">Cell division</keyword>
<comment type="pathway">
    <text evidence="10">Cell wall biogenesis; peptidoglycan biosynthesis.</text>
</comment>
<evidence type="ECO:0000256" key="3">
    <source>
        <dbReference type="ARBA" id="ARBA00022676"/>
    </source>
</evidence>
<dbReference type="EC" id="2.4.1.227" evidence="10"/>
<evidence type="ECO:0000256" key="2">
    <source>
        <dbReference type="ARBA" id="ARBA00022618"/>
    </source>
</evidence>
<evidence type="ECO:0000256" key="1">
    <source>
        <dbReference type="ARBA" id="ARBA00022475"/>
    </source>
</evidence>
<keyword evidence="1 10" id="KW-1003">Cell membrane</keyword>
<dbReference type="SUPFAM" id="SSF53756">
    <property type="entry name" value="UDP-Glycosyltransferase/glycogen phosphorylase"/>
    <property type="match status" value="1"/>
</dbReference>
<dbReference type="EMBL" id="JACNJH010000090">
    <property type="protein sequence ID" value="MBC8360445.1"/>
    <property type="molecule type" value="Genomic_DNA"/>
</dbReference>
<evidence type="ECO:0000259" key="11">
    <source>
        <dbReference type="Pfam" id="PF03033"/>
    </source>
</evidence>
<sequence length="384" mass="41637">MTEKNHTHRTHPALSIVIAGGGTGGHLFPGIAIAQEFAARNPDTKVLFVGTGKPFEISVLSELGFKHEKITAEGIKGRGLVKQIVSICKIPKGICESILILRRFNPDLVVGVGGYAAGPLVMAAWLLRIHIALHEQNILMGITNRVLSCLADRIFVSFEHTPLAMKRSNVRISGNPVRREILQSAGNQNTRTVESFGKQRPFTILIIGGSQGAHGINLAVMEAVGHIKEKEAFFFIHQTGPKDEITVQNAYRRSGIAAEVQAFFPDMARQYQQADLVICRAGATTVAEITAVGKGVVFVPFPFAADNHQVLNARTLADAGAAEMILQQDLNGRILADKIEYFASNPEALNRMASRAKSLGRPDAAAMIVDDCYRLVNSSNQLTI</sequence>
<keyword evidence="9 10" id="KW-0961">Cell wall biogenesis/degradation</keyword>
<dbReference type="Pfam" id="PF03033">
    <property type="entry name" value="Glyco_transf_28"/>
    <property type="match status" value="1"/>
</dbReference>
<evidence type="ECO:0000256" key="5">
    <source>
        <dbReference type="ARBA" id="ARBA00022960"/>
    </source>
</evidence>
<evidence type="ECO:0000256" key="9">
    <source>
        <dbReference type="ARBA" id="ARBA00023316"/>
    </source>
</evidence>
<gene>
    <name evidence="10 13" type="primary">murG</name>
    <name evidence="13" type="ORF">H8E23_03475</name>
</gene>
<evidence type="ECO:0000256" key="8">
    <source>
        <dbReference type="ARBA" id="ARBA00023306"/>
    </source>
</evidence>
<dbReference type="PANTHER" id="PTHR21015">
    <property type="entry name" value="UDP-N-ACETYLGLUCOSAMINE--N-ACETYLMURAMYL-(PENTAPEPTIDE) PYROPHOSPHORYL-UNDECAPRENOL N-ACETYLGLUCOSAMINE TRANSFERASE 1"/>
    <property type="match status" value="1"/>
</dbReference>
<comment type="function">
    <text evidence="10">Cell wall formation. Catalyzes the transfer of a GlcNAc subunit on undecaprenyl-pyrophosphoryl-MurNAc-pentapeptide (lipid intermediate I) to form undecaprenyl-pyrophosphoryl-MurNAc-(pentapeptide)GlcNAc (lipid intermediate II).</text>
</comment>
<dbReference type="Gene3D" id="3.40.50.2000">
    <property type="entry name" value="Glycogen Phosphorylase B"/>
    <property type="match status" value="2"/>
</dbReference>
<dbReference type="Pfam" id="PF04101">
    <property type="entry name" value="Glyco_tran_28_C"/>
    <property type="match status" value="1"/>
</dbReference>
<name>A0A8J6NQT2_9BACT</name>
<dbReference type="GO" id="GO:0050511">
    <property type="term" value="F:undecaprenyldiphospho-muramoylpentapeptide beta-N-acetylglucosaminyltransferase activity"/>
    <property type="evidence" value="ECO:0007669"/>
    <property type="project" value="UniProtKB-UniRule"/>
</dbReference>
<dbReference type="GO" id="GO:0051301">
    <property type="term" value="P:cell division"/>
    <property type="evidence" value="ECO:0007669"/>
    <property type="project" value="UniProtKB-KW"/>
</dbReference>
<keyword evidence="7 10" id="KW-0472">Membrane</keyword>
<feature type="binding site" evidence="10">
    <location>
        <position position="210"/>
    </location>
    <ligand>
        <name>UDP-N-acetyl-alpha-D-glucosamine</name>
        <dbReference type="ChEBI" id="CHEBI:57705"/>
    </ligand>
</feature>
<comment type="catalytic activity">
    <reaction evidence="10">
        <text>di-trans,octa-cis-undecaprenyl diphospho-N-acetyl-alpha-D-muramoyl-L-alanyl-D-glutamyl-meso-2,6-diaminopimeloyl-D-alanyl-D-alanine + UDP-N-acetyl-alpha-D-glucosamine = di-trans,octa-cis-undecaprenyl diphospho-[N-acetyl-alpha-D-glucosaminyl-(1-&gt;4)]-N-acetyl-alpha-D-muramoyl-L-alanyl-D-glutamyl-meso-2,6-diaminopimeloyl-D-alanyl-D-alanine + UDP + H(+)</text>
        <dbReference type="Rhea" id="RHEA:31227"/>
        <dbReference type="ChEBI" id="CHEBI:15378"/>
        <dbReference type="ChEBI" id="CHEBI:57705"/>
        <dbReference type="ChEBI" id="CHEBI:58223"/>
        <dbReference type="ChEBI" id="CHEBI:61387"/>
        <dbReference type="ChEBI" id="CHEBI:61388"/>
        <dbReference type="EC" id="2.4.1.227"/>
    </reaction>
</comment>
<feature type="binding site" evidence="10">
    <location>
        <begin position="23"/>
        <end position="25"/>
    </location>
    <ligand>
        <name>UDP-N-acetyl-alpha-D-glucosamine</name>
        <dbReference type="ChEBI" id="CHEBI:57705"/>
    </ligand>
</feature>
<feature type="domain" description="Glycosyltransferase family 28 N-terminal" evidence="11">
    <location>
        <begin position="16"/>
        <end position="155"/>
    </location>
</feature>
<keyword evidence="8 10" id="KW-0131">Cell cycle</keyword>
<comment type="similarity">
    <text evidence="10">Belongs to the glycosyltransferase 28 family. MurG subfamily.</text>
</comment>
<evidence type="ECO:0000313" key="13">
    <source>
        <dbReference type="EMBL" id="MBC8360445.1"/>
    </source>
</evidence>
<evidence type="ECO:0000256" key="4">
    <source>
        <dbReference type="ARBA" id="ARBA00022679"/>
    </source>
</evidence>
<evidence type="ECO:0000259" key="12">
    <source>
        <dbReference type="Pfam" id="PF04101"/>
    </source>
</evidence>
<evidence type="ECO:0000313" key="14">
    <source>
        <dbReference type="Proteomes" id="UP000603434"/>
    </source>
</evidence>
<evidence type="ECO:0000256" key="7">
    <source>
        <dbReference type="ARBA" id="ARBA00023136"/>
    </source>
</evidence>
<evidence type="ECO:0000256" key="6">
    <source>
        <dbReference type="ARBA" id="ARBA00022984"/>
    </source>
</evidence>
<comment type="caution">
    <text evidence="10">Lacks conserved residue(s) required for the propagation of feature annotation.</text>
</comment>
<dbReference type="GO" id="GO:0071555">
    <property type="term" value="P:cell wall organization"/>
    <property type="evidence" value="ECO:0007669"/>
    <property type="project" value="UniProtKB-KW"/>
</dbReference>
<keyword evidence="6 10" id="KW-0573">Peptidoglycan synthesis</keyword>
<keyword evidence="4 10" id="KW-0808">Transferase</keyword>
<dbReference type="InterPro" id="IPR007235">
    <property type="entry name" value="Glyco_trans_28_C"/>
</dbReference>
<evidence type="ECO:0000256" key="10">
    <source>
        <dbReference type="HAMAP-Rule" id="MF_00033"/>
    </source>
</evidence>
<dbReference type="AlphaFoldDB" id="A0A8J6NQT2"/>
<dbReference type="NCBIfam" id="TIGR01133">
    <property type="entry name" value="murG"/>
    <property type="match status" value="1"/>
</dbReference>
<feature type="binding site" evidence="10">
    <location>
        <position position="309"/>
    </location>
    <ligand>
        <name>UDP-N-acetyl-alpha-D-glucosamine</name>
        <dbReference type="ChEBI" id="CHEBI:57705"/>
    </ligand>
</feature>
<comment type="caution">
    <text evidence="13">The sequence shown here is derived from an EMBL/GenBank/DDBJ whole genome shotgun (WGS) entry which is preliminary data.</text>
</comment>
<accession>A0A8J6NQT2</accession>
<keyword evidence="3 10" id="KW-0328">Glycosyltransferase</keyword>
<reference evidence="13 14" key="1">
    <citation type="submission" date="2020-08" db="EMBL/GenBank/DDBJ databases">
        <title>Bridging the membrane lipid divide: bacteria of the FCB group superphylum have the potential to synthesize archaeal ether lipids.</title>
        <authorList>
            <person name="Villanueva L."/>
            <person name="Von Meijenfeldt F.A.B."/>
            <person name="Westbye A.B."/>
            <person name="Yadav S."/>
            <person name="Hopmans E.C."/>
            <person name="Dutilh B.E."/>
            <person name="Sinninghe Damste J.S."/>
        </authorList>
    </citation>
    <scope>NUCLEOTIDE SEQUENCE [LARGE SCALE GENOMIC DNA]</scope>
    <source>
        <strain evidence="13">NIOZ-UU30</strain>
    </source>
</reference>
<dbReference type="Proteomes" id="UP000603434">
    <property type="component" value="Unassembled WGS sequence"/>
</dbReference>
<keyword evidence="5 10" id="KW-0133">Cell shape</keyword>
<dbReference type="GO" id="GO:0009252">
    <property type="term" value="P:peptidoglycan biosynthetic process"/>
    <property type="evidence" value="ECO:0007669"/>
    <property type="project" value="UniProtKB-UniRule"/>
</dbReference>
<comment type="subcellular location">
    <subcellularLocation>
        <location evidence="10">Cell membrane</location>
        <topology evidence="10">Peripheral membrane protein</topology>
        <orientation evidence="10">Cytoplasmic side</orientation>
    </subcellularLocation>
</comment>
<feature type="binding site" evidence="10">
    <location>
        <position position="137"/>
    </location>
    <ligand>
        <name>UDP-N-acetyl-alpha-D-glucosamine</name>
        <dbReference type="ChEBI" id="CHEBI:57705"/>
    </ligand>
</feature>
<proteinExistence type="inferred from homology"/>
<dbReference type="UniPathway" id="UPA00219"/>
<dbReference type="HAMAP" id="MF_00033">
    <property type="entry name" value="MurG"/>
    <property type="match status" value="1"/>
</dbReference>
<organism evidence="13 14">
    <name type="scientific">Candidatus Desulfatibia profunda</name>
    <dbReference type="NCBI Taxonomy" id="2841695"/>
    <lineage>
        <taxon>Bacteria</taxon>
        <taxon>Pseudomonadati</taxon>
        <taxon>Thermodesulfobacteriota</taxon>
        <taxon>Desulfobacteria</taxon>
        <taxon>Desulfobacterales</taxon>
        <taxon>Desulfobacterales incertae sedis</taxon>
        <taxon>Candidatus Desulfatibia</taxon>
    </lineage>
</organism>
<protein>
    <recommendedName>
        <fullName evidence="10">UDP-N-acetylglucosamine--N-acetylmuramyl-(pentapeptide) pyrophosphoryl-undecaprenol N-acetylglucosamine transferase</fullName>
        <ecNumber evidence="10">2.4.1.227</ecNumber>
    </recommendedName>
    <alternativeName>
        <fullName evidence="10">Undecaprenyl-PP-MurNAc-pentapeptide-UDPGlcNAc GlcNAc transferase</fullName>
    </alternativeName>
</protein>
<dbReference type="PANTHER" id="PTHR21015:SF22">
    <property type="entry name" value="GLYCOSYLTRANSFERASE"/>
    <property type="match status" value="1"/>
</dbReference>
<dbReference type="GO" id="GO:0008360">
    <property type="term" value="P:regulation of cell shape"/>
    <property type="evidence" value="ECO:0007669"/>
    <property type="project" value="UniProtKB-KW"/>
</dbReference>
<dbReference type="InterPro" id="IPR004276">
    <property type="entry name" value="GlycoTrans_28_N"/>
</dbReference>
<dbReference type="GO" id="GO:0005886">
    <property type="term" value="C:plasma membrane"/>
    <property type="evidence" value="ECO:0007669"/>
    <property type="project" value="UniProtKB-SubCell"/>
</dbReference>
<feature type="binding site" evidence="10">
    <location>
        <position position="178"/>
    </location>
    <ligand>
        <name>UDP-N-acetyl-alpha-D-glucosamine</name>
        <dbReference type="ChEBI" id="CHEBI:57705"/>
    </ligand>
</feature>
<dbReference type="GO" id="GO:0005975">
    <property type="term" value="P:carbohydrate metabolic process"/>
    <property type="evidence" value="ECO:0007669"/>
    <property type="project" value="InterPro"/>
</dbReference>